<dbReference type="EMBL" id="SKFG01000031">
    <property type="protein sequence ID" value="TCZ73568.1"/>
    <property type="molecule type" value="Genomic_DNA"/>
</dbReference>
<dbReference type="PANTHER" id="PTHR30177">
    <property type="entry name" value="GLYCINE BETAINE/L-PROLINE TRANSPORT SYSTEM PERMEASE PROTEIN PROW"/>
    <property type="match status" value="1"/>
</dbReference>
<proteinExistence type="inferred from homology"/>
<dbReference type="CDD" id="cd06261">
    <property type="entry name" value="TM_PBP2"/>
    <property type="match status" value="1"/>
</dbReference>
<feature type="transmembrane region" description="Helical" evidence="6">
    <location>
        <begin position="87"/>
        <end position="107"/>
    </location>
</feature>
<dbReference type="InterPro" id="IPR051204">
    <property type="entry name" value="ABC_transp_perm/SBD"/>
</dbReference>
<comment type="caution">
    <text evidence="8">The sequence shown here is derived from an EMBL/GenBank/DDBJ whole genome shotgun (WGS) entry which is preliminary data.</text>
</comment>
<gene>
    <name evidence="8" type="ORF">E0485_20900</name>
</gene>
<evidence type="ECO:0000313" key="8">
    <source>
        <dbReference type="EMBL" id="TCZ73568.1"/>
    </source>
</evidence>
<evidence type="ECO:0000259" key="7">
    <source>
        <dbReference type="PROSITE" id="PS50928"/>
    </source>
</evidence>
<dbReference type="GO" id="GO:0031460">
    <property type="term" value="P:glycine betaine transport"/>
    <property type="evidence" value="ECO:0007669"/>
    <property type="project" value="TreeGrafter"/>
</dbReference>
<evidence type="ECO:0000256" key="5">
    <source>
        <dbReference type="ARBA" id="ARBA00023136"/>
    </source>
</evidence>
<accession>A0A4R4E756</accession>
<evidence type="ECO:0000256" key="6">
    <source>
        <dbReference type="RuleBase" id="RU363032"/>
    </source>
</evidence>
<keyword evidence="4 6" id="KW-1133">Transmembrane helix</keyword>
<keyword evidence="5 6" id="KW-0472">Membrane</keyword>
<dbReference type="GO" id="GO:0005886">
    <property type="term" value="C:plasma membrane"/>
    <property type="evidence" value="ECO:0007669"/>
    <property type="project" value="UniProtKB-SubCell"/>
</dbReference>
<feature type="transmembrane region" description="Helical" evidence="6">
    <location>
        <begin position="152"/>
        <end position="175"/>
    </location>
</feature>
<keyword evidence="9" id="KW-1185">Reference proteome</keyword>
<dbReference type="SUPFAM" id="SSF161098">
    <property type="entry name" value="MetI-like"/>
    <property type="match status" value="1"/>
</dbReference>
<evidence type="ECO:0000256" key="4">
    <source>
        <dbReference type="ARBA" id="ARBA00022989"/>
    </source>
</evidence>
<dbReference type="InterPro" id="IPR035906">
    <property type="entry name" value="MetI-like_sf"/>
</dbReference>
<dbReference type="PROSITE" id="PS50928">
    <property type="entry name" value="ABC_TM1"/>
    <property type="match status" value="1"/>
</dbReference>
<dbReference type="AlphaFoldDB" id="A0A4R4E756"/>
<evidence type="ECO:0000313" key="9">
    <source>
        <dbReference type="Proteomes" id="UP000295418"/>
    </source>
</evidence>
<dbReference type="GO" id="GO:0055085">
    <property type="term" value="P:transmembrane transport"/>
    <property type="evidence" value="ECO:0007669"/>
    <property type="project" value="InterPro"/>
</dbReference>
<evidence type="ECO:0000256" key="2">
    <source>
        <dbReference type="ARBA" id="ARBA00022448"/>
    </source>
</evidence>
<feature type="transmembrane region" description="Helical" evidence="6">
    <location>
        <begin position="24"/>
        <end position="48"/>
    </location>
</feature>
<organism evidence="8 9">
    <name type="scientific">Paenibacillus albiflavus</name>
    <dbReference type="NCBI Taxonomy" id="2545760"/>
    <lineage>
        <taxon>Bacteria</taxon>
        <taxon>Bacillati</taxon>
        <taxon>Bacillota</taxon>
        <taxon>Bacilli</taxon>
        <taxon>Bacillales</taxon>
        <taxon>Paenibacillaceae</taxon>
        <taxon>Paenibacillus</taxon>
    </lineage>
</organism>
<sequence length="213" mass="22824">MALLMQTYQYFLEHMDRFVEELRVHLALSLCALVISLLVCIPIGIWCAKHKGIATSIMNTMNAIRVIPSLAILILMLPLIGTGFQPALIALTILACPPVLINTFLGFRGIDPALIESAEGMGMSKRTVWTRIELPLAMPVMLAGVKTSSIEVIASASLAAFIGGGGLGTFIINGLGMNKFHVLLVGAIPIALLTIVSEVVFSGVESLMTRHVK</sequence>
<reference evidence="8 9" key="1">
    <citation type="submission" date="2019-03" db="EMBL/GenBank/DDBJ databases">
        <authorList>
            <person name="Kim M.K.M."/>
        </authorList>
    </citation>
    <scope>NUCLEOTIDE SEQUENCE [LARGE SCALE GENOMIC DNA]</scope>
    <source>
        <strain evidence="8 9">18JY21-1</strain>
    </source>
</reference>
<protein>
    <submittedName>
        <fullName evidence="8">ABC transporter permease</fullName>
    </submittedName>
</protein>
<evidence type="ECO:0000256" key="1">
    <source>
        <dbReference type="ARBA" id="ARBA00004141"/>
    </source>
</evidence>
<comment type="similarity">
    <text evidence="6">Belongs to the binding-protein-dependent transport system permease family.</text>
</comment>
<dbReference type="Gene3D" id="1.10.3720.10">
    <property type="entry name" value="MetI-like"/>
    <property type="match status" value="1"/>
</dbReference>
<dbReference type="RefSeq" id="WP_132420015.1">
    <property type="nucleotide sequence ID" value="NZ_SKFG01000031.1"/>
</dbReference>
<dbReference type="FunFam" id="1.10.3720.10:FF:000001">
    <property type="entry name" value="Glycine betaine ABC transporter, permease"/>
    <property type="match status" value="1"/>
</dbReference>
<dbReference type="PANTHER" id="PTHR30177:SF4">
    <property type="entry name" value="OSMOPROTECTANT IMPORT PERMEASE PROTEIN OSMW"/>
    <property type="match status" value="1"/>
</dbReference>
<feature type="domain" description="ABC transmembrane type-1" evidence="7">
    <location>
        <begin position="22"/>
        <end position="201"/>
    </location>
</feature>
<dbReference type="InterPro" id="IPR000515">
    <property type="entry name" value="MetI-like"/>
</dbReference>
<dbReference type="Proteomes" id="UP000295418">
    <property type="component" value="Unassembled WGS sequence"/>
</dbReference>
<dbReference type="OrthoDB" id="9801163at2"/>
<evidence type="ECO:0000256" key="3">
    <source>
        <dbReference type="ARBA" id="ARBA00022692"/>
    </source>
</evidence>
<keyword evidence="2 6" id="KW-0813">Transport</keyword>
<feature type="transmembrane region" description="Helical" evidence="6">
    <location>
        <begin position="182"/>
        <end position="204"/>
    </location>
</feature>
<keyword evidence="3 6" id="KW-0812">Transmembrane</keyword>
<dbReference type="Pfam" id="PF00528">
    <property type="entry name" value="BPD_transp_1"/>
    <property type="match status" value="1"/>
</dbReference>
<feature type="transmembrane region" description="Helical" evidence="6">
    <location>
        <begin position="60"/>
        <end position="81"/>
    </location>
</feature>
<name>A0A4R4E756_9BACL</name>
<comment type="subcellular location">
    <subcellularLocation>
        <location evidence="6">Cell membrane</location>
        <topology evidence="6">Multi-pass membrane protein</topology>
    </subcellularLocation>
    <subcellularLocation>
        <location evidence="1">Membrane</location>
        <topology evidence="1">Multi-pass membrane protein</topology>
    </subcellularLocation>
</comment>